<reference evidence="1 2" key="1">
    <citation type="journal article" date="2020" name="Biotechnol. Biofuels">
        <title>New insights from the biogas microbiome by comprehensive genome-resolved metagenomics of nearly 1600 species originating from multiple anaerobic digesters.</title>
        <authorList>
            <person name="Campanaro S."/>
            <person name="Treu L."/>
            <person name="Rodriguez-R L.M."/>
            <person name="Kovalovszki A."/>
            <person name="Ziels R.M."/>
            <person name="Maus I."/>
            <person name="Zhu X."/>
            <person name="Kougias P.G."/>
            <person name="Basile A."/>
            <person name="Luo G."/>
            <person name="Schluter A."/>
            <person name="Konstantinidis K.T."/>
            <person name="Angelidaki I."/>
        </authorList>
    </citation>
    <scope>NUCLEOTIDE SEQUENCE [LARGE SCALE GENOMIC DNA]</scope>
    <source>
        <strain evidence="1">AS27yjCOA_65</strain>
    </source>
</reference>
<comment type="caution">
    <text evidence="1">The sequence shown here is derived from an EMBL/GenBank/DDBJ whole genome shotgun (WGS) entry which is preliminary data.</text>
</comment>
<evidence type="ECO:0008006" key="3">
    <source>
        <dbReference type="Google" id="ProtNLM"/>
    </source>
</evidence>
<dbReference type="EMBL" id="JAAZON010000423">
    <property type="protein sequence ID" value="NMC63361.1"/>
    <property type="molecule type" value="Genomic_DNA"/>
</dbReference>
<proteinExistence type="predicted"/>
<dbReference type="Proteomes" id="UP000524246">
    <property type="component" value="Unassembled WGS sequence"/>
</dbReference>
<dbReference type="InterPro" id="IPR008964">
    <property type="entry name" value="Invasin/intimin_cell_adhesion"/>
</dbReference>
<name>A0A7X9FSK3_9DELT</name>
<evidence type="ECO:0000313" key="2">
    <source>
        <dbReference type="Proteomes" id="UP000524246"/>
    </source>
</evidence>
<accession>A0A7X9FSK3</accession>
<sequence length="337" mass="34323">MQKITFLGSVLVCVASIGLIGCSGDTDGGEENFNGTQFVATDSEAGSISVEVKDTELPVSGTSGFAVSVKDAQGNPVVGIPVACDSELGVAILEPTTGKEITDSDGRISGVLGCKTPGSYQFGCRLPLGANKRKLLRIKCTGDIPAGFNGFPGAAGGNLGIGAGGRDVEDENDASTTAVRLTNIIAKTVSGNSYQIDTVQGTCGSSGTSATAEPFTDDSILLTIVNNSNSKIVFTSYEYDAAGADIGNTNFTSDPISFLCEVDGSGGSAQCSALFIQAKGTSTNKTLYGASSPLSTSYTGFKSFTFRVTGTSELTGEEVTVSGRTAFSFGNFNACSS</sequence>
<dbReference type="AlphaFoldDB" id="A0A7X9FSK3"/>
<protein>
    <recommendedName>
        <fullName evidence="3">Lipoprotein</fullName>
    </recommendedName>
</protein>
<gene>
    <name evidence="1" type="ORF">GYA55_09370</name>
</gene>
<organism evidence="1 2">
    <name type="scientific">SAR324 cluster bacterium</name>
    <dbReference type="NCBI Taxonomy" id="2024889"/>
    <lineage>
        <taxon>Bacteria</taxon>
        <taxon>Deltaproteobacteria</taxon>
        <taxon>SAR324 cluster</taxon>
    </lineage>
</organism>
<dbReference type="PROSITE" id="PS51257">
    <property type="entry name" value="PROKAR_LIPOPROTEIN"/>
    <property type="match status" value="1"/>
</dbReference>
<evidence type="ECO:0000313" key="1">
    <source>
        <dbReference type="EMBL" id="NMC63361.1"/>
    </source>
</evidence>
<dbReference type="Gene3D" id="2.60.40.10">
    <property type="entry name" value="Immunoglobulins"/>
    <property type="match status" value="1"/>
</dbReference>
<dbReference type="SUPFAM" id="SSF49373">
    <property type="entry name" value="Invasin/intimin cell-adhesion fragments"/>
    <property type="match status" value="1"/>
</dbReference>
<dbReference type="InterPro" id="IPR013783">
    <property type="entry name" value="Ig-like_fold"/>
</dbReference>